<sequence>MPTSFIFDKKVRKTALWLLIVAVIVTLAAQVIAHAAMTSGYQVEVKNITFHNKNGLIVRGKLYRPKDVTAQNPAPGVVYLHGYQNNRETSDPYAIELSRRGFVAITLDALGRGNSDNQFSENEPGFDPTYGADSAFAYLQNLPFVDAERCGLAGHSLGGEWTYLAAMQNPNVKAISFSGFAYLEDASTNLPSNMLMIFGKFDEYRQRMTGTRDFEAEWMHTPQTIAAFGFSSPAFDTTYGEFSDGSARRVHMTRTTHVGESFDKGAIAEAVTWFSQALNPKVPLSIPANQQIWRIKEIGSLVAMLAGLFSVFPASILLLGVRPFSQLVKAPYQTYTYDKKTFKKAYSLNALLSLLFLAFVMVIFGFHVYVLPIDRVFPMMMVNGVIFWFLLKNIIGYLVFRGWVKKERASRPEVNFKEFGISEDENRIKLSWSMVWRTFLLAFALFAFVYILQALPEAFLMIDFRYKFPYFSDMTPYRWLMMLLYFPLFLAAFIYFNILLQAQMRPAPGKSWLHTIIRKSLIGFAVILPPLLLLMAIQYIPLFTTGFVPFVGPGGALVGFVINLESTILLLALMIPMGSVLYEATGNIYTGSILNALIITWAFTSSSVIAPLPV</sequence>
<dbReference type="PANTHER" id="PTHR22946">
    <property type="entry name" value="DIENELACTONE HYDROLASE DOMAIN-CONTAINING PROTEIN-RELATED"/>
    <property type="match status" value="1"/>
</dbReference>
<keyword evidence="3" id="KW-1185">Reference proteome</keyword>
<feature type="transmembrane region" description="Helical" evidence="1">
    <location>
        <begin position="348"/>
        <end position="370"/>
    </location>
</feature>
<protein>
    <submittedName>
        <fullName evidence="2">Uncharacterized protein</fullName>
    </submittedName>
</protein>
<feature type="transmembrane region" description="Helical" evidence="1">
    <location>
        <begin position="521"/>
        <end position="540"/>
    </location>
</feature>
<dbReference type="EMBL" id="LT859958">
    <property type="protein sequence ID" value="SMX54681.1"/>
    <property type="molecule type" value="Genomic_DNA"/>
</dbReference>
<feature type="transmembrane region" description="Helical" evidence="1">
    <location>
        <begin position="476"/>
        <end position="500"/>
    </location>
</feature>
<dbReference type="SUPFAM" id="SSF53474">
    <property type="entry name" value="alpha/beta-Hydrolases"/>
    <property type="match status" value="1"/>
</dbReference>
<accession>A0A1Y6K4S3</accession>
<name>A0A1Y6K4S3_9CHLR</name>
<dbReference type="Proteomes" id="UP000195514">
    <property type="component" value="Chromosome I"/>
</dbReference>
<keyword evidence="1" id="KW-0472">Membrane</keyword>
<feature type="transmembrane region" description="Helical" evidence="1">
    <location>
        <begin position="376"/>
        <end position="400"/>
    </location>
</feature>
<dbReference type="KEGG" id="abat:CFX1CAM_1616"/>
<evidence type="ECO:0000313" key="2">
    <source>
        <dbReference type="EMBL" id="SMX54681.1"/>
    </source>
</evidence>
<keyword evidence="1" id="KW-0812">Transmembrane</keyword>
<feature type="transmembrane region" description="Helical" evidence="1">
    <location>
        <begin position="593"/>
        <end position="612"/>
    </location>
</feature>
<dbReference type="AlphaFoldDB" id="A0A1Y6K4S3"/>
<proteinExistence type="predicted"/>
<feature type="transmembrane region" description="Helical" evidence="1">
    <location>
        <begin position="560"/>
        <end position="581"/>
    </location>
</feature>
<evidence type="ECO:0000313" key="3">
    <source>
        <dbReference type="Proteomes" id="UP000195514"/>
    </source>
</evidence>
<dbReference type="InterPro" id="IPR050261">
    <property type="entry name" value="FrsA_esterase"/>
</dbReference>
<dbReference type="RefSeq" id="WP_087862507.1">
    <property type="nucleotide sequence ID" value="NZ_LT859958.1"/>
</dbReference>
<reference evidence="3" key="1">
    <citation type="submission" date="2017-05" db="EMBL/GenBank/DDBJ databases">
        <authorList>
            <person name="Kirkegaard R."/>
            <person name="Mcilroy J S."/>
        </authorList>
    </citation>
    <scope>NUCLEOTIDE SEQUENCE [LARGE SCALE GENOMIC DNA]</scope>
</reference>
<dbReference type="Gene3D" id="3.40.50.1820">
    <property type="entry name" value="alpha/beta hydrolase"/>
    <property type="match status" value="1"/>
</dbReference>
<gene>
    <name evidence="2" type="ORF">CFX1CAM_1616</name>
</gene>
<dbReference type="InterPro" id="IPR029058">
    <property type="entry name" value="AB_hydrolase_fold"/>
</dbReference>
<dbReference type="OrthoDB" id="139782at2"/>
<feature type="transmembrane region" description="Helical" evidence="1">
    <location>
        <begin position="298"/>
        <end position="321"/>
    </location>
</feature>
<feature type="transmembrane region" description="Helical" evidence="1">
    <location>
        <begin position="435"/>
        <end position="456"/>
    </location>
</feature>
<organism evidence="2 3">
    <name type="scientific">Candidatus Brevifilum fermentans</name>
    <dbReference type="NCBI Taxonomy" id="1986204"/>
    <lineage>
        <taxon>Bacteria</taxon>
        <taxon>Bacillati</taxon>
        <taxon>Chloroflexota</taxon>
        <taxon>Anaerolineae</taxon>
        <taxon>Anaerolineales</taxon>
        <taxon>Anaerolineaceae</taxon>
        <taxon>Candidatus Brevifilum</taxon>
    </lineage>
</organism>
<keyword evidence="1" id="KW-1133">Transmembrane helix</keyword>
<evidence type="ECO:0000256" key="1">
    <source>
        <dbReference type="SAM" id="Phobius"/>
    </source>
</evidence>